<dbReference type="EMBL" id="CP090166">
    <property type="protein sequence ID" value="UJO16830.1"/>
    <property type="molecule type" value="Genomic_DNA"/>
</dbReference>
<reference evidence="2" key="2">
    <citation type="journal article" date="2022" name="Microb. Genom.">
        <title>A chromosome-scale genome assembly of the tomato pathogen Cladosporium fulvum reveals a compartmentalized genome architecture and the presence of a dispensable chromosome.</title>
        <authorList>
            <person name="Zaccaron A.Z."/>
            <person name="Chen L.H."/>
            <person name="Samaras A."/>
            <person name="Stergiopoulos I."/>
        </authorList>
    </citation>
    <scope>NUCLEOTIDE SEQUENCE</scope>
    <source>
        <strain evidence="2">Race5_Kim</strain>
    </source>
</reference>
<dbReference type="Proteomes" id="UP000756132">
    <property type="component" value="Chromosome 4"/>
</dbReference>
<accession>A0A9Q8P855</accession>
<proteinExistence type="predicted"/>
<dbReference type="RefSeq" id="XP_047761196.1">
    <property type="nucleotide sequence ID" value="XM_047904076.1"/>
</dbReference>
<keyword evidence="1" id="KW-0732">Signal</keyword>
<feature type="chain" id="PRO_5040332308" evidence="1">
    <location>
        <begin position="31"/>
        <end position="142"/>
    </location>
</feature>
<keyword evidence="3" id="KW-1185">Reference proteome</keyword>
<evidence type="ECO:0000256" key="1">
    <source>
        <dbReference type="SAM" id="SignalP"/>
    </source>
</evidence>
<name>A0A9Q8P855_PASFU</name>
<dbReference type="GeneID" id="71984806"/>
<sequence>MHLVQHGLAFGSIFSLAGVIGAALPPPVDHERFTELFQLGSSLMSQITIDVPNPDYTMSWDRWSVLNAGWTLNEEVVPLALRDTLNALVGWSGPQISRQTLAGPKLQDFLHDSKLSAVSYRNDHTGDQFRFAHPLLNKLVGA</sequence>
<dbReference type="KEGG" id="ffu:CLAFUR5_04928"/>
<evidence type="ECO:0000313" key="2">
    <source>
        <dbReference type="EMBL" id="UJO16830.1"/>
    </source>
</evidence>
<organism evidence="2 3">
    <name type="scientific">Passalora fulva</name>
    <name type="common">Tomato leaf mold</name>
    <name type="synonym">Cladosporium fulvum</name>
    <dbReference type="NCBI Taxonomy" id="5499"/>
    <lineage>
        <taxon>Eukaryota</taxon>
        <taxon>Fungi</taxon>
        <taxon>Dikarya</taxon>
        <taxon>Ascomycota</taxon>
        <taxon>Pezizomycotina</taxon>
        <taxon>Dothideomycetes</taxon>
        <taxon>Dothideomycetidae</taxon>
        <taxon>Mycosphaerellales</taxon>
        <taxon>Mycosphaerellaceae</taxon>
        <taxon>Fulvia</taxon>
    </lineage>
</organism>
<evidence type="ECO:0000313" key="3">
    <source>
        <dbReference type="Proteomes" id="UP000756132"/>
    </source>
</evidence>
<gene>
    <name evidence="2" type="ORF">CLAFUR5_04928</name>
</gene>
<protein>
    <submittedName>
        <fullName evidence="2">Uncharacterized protein</fullName>
    </submittedName>
</protein>
<dbReference type="AlphaFoldDB" id="A0A9Q8P855"/>
<reference evidence="2" key="1">
    <citation type="submission" date="2021-12" db="EMBL/GenBank/DDBJ databases">
        <authorList>
            <person name="Zaccaron A."/>
            <person name="Stergiopoulos I."/>
        </authorList>
    </citation>
    <scope>NUCLEOTIDE SEQUENCE</scope>
    <source>
        <strain evidence="2">Race5_Kim</strain>
    </source>
</reference>
<feature type="signal peptide" evidence="1">
    <location>
        <begin position="1"/>
        <end position="30"/>
    </location>
</feature>